<dbReference type="SMART" id="SM01002">
    <property type="entry name" value="AlaDh_PNT_C"/>
    <property type="match status" value="1"/>
</dbReference>
<dbReference type="EMBL" id="UARG01000017">
    <property type="protein sequence ID" value="SQA76937.1"/>
    <property type="molecule type" value="Genomic_DNA"/>
</dbReference>
<gene>
    <name evidence="6" type="primary">ald2</name>
    <name evidence="6" type="ORF">NCTC11546_00136</name>
</gene>
<comment type="similarity">
    <text evidence="1">Belongs to the AlaDH/PNT family.</text>
</comment>
<dbReference type="InterPro" id="IPR007886">
    <property type="entry name" value="AlaDH/PNT_N"/>
</dbReference>
<dbReference type="InterPro" id="IPR036291">
    <property type="entry name" value="NAD(P)-bd_dom_sf"/>
</dbReference>
<organism evidence="6 7">
    <name type="scientific">Capnocytophaga ochracea</name>
    <dbReference type="NCBI Taxonomy" id="1018"/>
    <lineage>
        <taxon>Bacteria</taxon>
        <taxon>Pseudomonadati</taxon>
        <taxon>Bacteroidota</taxon>
        <taxon>Flavobacteriia</taxon>
        <taxon>Flavobacteriales</taxon>
        <taxon>Flavobacteriaceae</taxon>
        <taxon>Capnocytophaga</taxon>
    </lineage>
</organism>
<evidence type="ECO:0000256" key="3">
    <source>
        <dbReference type="ARBA" id="ARBA00023002"/>
    </source>
</evidence>
<evidence type="ECO:0000256" key="2">
    <source>
        <dbReference type="ARBA" id="ARBA00012897"/>
    </source>
</evidence>
<dbReference type="Pfam" id="PF05222">
    <property type="entry name" value="AlaDh_PNT_N"/>
    <property type="match status" value="1"/>
</dbReference>
<dbReference type="AlphaFoldDB" id="A0A2X2RES1"/>
<dbReference type="GO" id="GO:0000286">
    <property type="term" value="F:alanine dehydrogenase activity"/>
    <property type="evidence" value="ECO:0007669"/>
    <property type="project" value="UniProtKB-EC"/>
</dbReference>
<dbReference type="SUPFAM" id="SSF52283">
    <property type="entry name" value="Formate/glycerate dehydrogenase catalytic domain-like"/>
    <property type="match status" value="1"/>
</dbReference>
<evidence type="ECO:0000313" key="6">
    <source>
        <dbReference type="EMBL" id="SQA76937.1"/>
    </source>
</evidence>
<reference evidence="6 7" key="1">
    <citation type="submission" date="2018-06" db="EMBL/GenBank/DDBJ databases">
        <authorList>
            <consortium name="Pathogen Informatics"/>
            <person name="Doyle S."/>
        </authorList>
    </citation>
    <scope>NUCLEOTIDE SEQUENCE [LARGE SCALE GENOMIC DNA]</scope>
    <source>
        <strain evidence="6 7">NCTC11546</strain>
    </source>
</reference>
<evidence type="ECO:0000259" key="5">
    <source>
        <dbReference type="SMART" id="SM01003"/>
    </source>
</evidence>
<dbReference type="Gene3D" id="3.40.50.720">
    <property type="entry name" value="NAD(P)-binding Rossmann-like Domain"/>
    <property type="match status" value="2"/>
</dbReference>
<dbReference type="PANTHER" id="PTHR42795:SF1">
    <property type="entry name" value="ALANINE DEHYDROGENASE"/>
    <property type="match status" value="1"/>
</dbReference>
<keyword evidence="3 6" id="KW-0560">Oxidoreductase</keyword>
<proteinExistence type="inferred from homology"/>
<dbReference type="SUPFAM" id="SSF51735">
    <property type="entry name" value="NAD(P)-binding Rossmann-fold domains"/>
    <property type="match status" value="1"/>
</dbReference>
<dbReference type="InterPro" id="IPR007698">
    <property type="entry name" value="AlaDH/PNT_NAD(H)-bd"/>
</dbReference>
<sequence>MESLSQLLPQEERLAVSNEQKSLKIGLPKEHTFQEHRICLTPDEVAVLVANGHQILIEAGAGEEAHFSDTDYSEAGAEIAYDTQEVFACPIVLKVQPPTTDELAYFNAQSVLLSALQLNTQDKTYFETLAQKQITALAFEYIKDEAENHPIQQSVDELTGIAAVLTASELLAEENQLLLGNITGIPPTEVVLLGANELTKAATKTALGLGANVKIFAPSLTDLKKLRTHLPSSVYTATLQPQLLGEALTHCHVLIGAMSGECRSPIVVTEEMVQQMKRGAVIVDASIGIGGCVETSKLTTLEQLTFTKYEVVHCGVPNLPSRYAHTASTLLSNILLPYLLKIGEEGGVENLLQIDKGFRNGLYSYHGIITHHNISEWFGLPYKPLHLLFL</sequence>
<name>A0A2X2RES1_CAPOC</name>
<dbReference type="GO" id="GO:0005886">
    <property type="term" value="C:plasma membrane"/>
    <property type="evidence" value="ECO:0007669"/>
    <property type="project" value="TreeGrafter"/>
</dbReference>
<dbReference type="RefSeq" id="WP_128090600.1">
    <property type="nucleotide sequence ID" value="NZ_UARG01000017.1"/>
</dbReference>
<dbReference type="CDD" id="cd05305">
    <property type="entry name" value="L-AlaDH"/>
    <property type="match status" value="1"/>
</dbReference>
<dbReference type="InterPro" id="IPR008141">
    <property type="entry name" value="Ala_DH"/>
</dbReference>
<dbReference type="SMART" id="SM01003">
    <property type="entry name" value="AlaDh_PNT_N"/>
    <property type="match status" value="1"/>
</dbReference>
<dbReference type="Proteomes" id="UP000249891">
    <property type="component" value="Unassembled WGS sequence"/>
</dbReference>
<dbReference type="EC" id="1.4.1.1" evidence="2"/>
<accession>A0A2X2RES1</accession>
<evidence type="ECO:0000313" key="7">
    <source>
        <dbReference type="Proteomes" id="UP000249891"/>
    </source>
</evidence>
<feature type="domain" description="Alanine dehydrogenase/pyridine nucleotide transhydrogenase N-terminal" evidence="5">
    <location>
        <begin position="26"/>
        <end position="165"/>
    </location>
</feature>
<evidence type="ECO:0000259" key="4">
    <source>
        <dbReference type="SMART" id="SM01002"/>
    </source>
</evidence>
<dbReference type="GO" id="GO:0042853">
    <property type="term" value="P:L-alanine catabolic process"/>
    <property type="evidence" value="ECO:0007669"/>
    <property type="project" value="InterPro"/>
</dbReference>
<dbReference type="PANTHER" id="PTHR42795">
    <property type="entry name" value="ALANINE DEHYDROGENASE"/>
    <property type="match status" value="1"/>
</dbReference>
<protein>
    <recommendedName>
        <fullName evidence="2">alanine dehydrogenase</fullName>
        <ecNumber evidence="2">1.4.1.1</ecNumber>
    </recommendedName>
</protein>
<feature type="domain" description="Alanine dehydrogenase/pyridine nucleotide transhydrogenase NAD(H)-binding" evidence="4">
    <location>
        <begin position="171"/>
        <end position="315"/>
    </location>
</feature>
<evidence type="ECO:0000256" key="1">
    <source>
        <dbReference type="ARBA" id="ARBA00005689"/>
    </source>
</evidence>
<dbReference type="Pfam" id="PF01262">
    <property type="entry name" value="AlaDh_PNT_C"/>
    <property type="match status" value="1"/>
</dbReference>